<dbReference type="GO" id="GO:0005975">
    <property type="term" value="P:carbohydrate metabolic process"/>
    <property type="evidence" value="ECO:0007669"/>
    <property type="project" value="InterPro"/>
</dbReference>
<evidence type="ECO:0000259" key="11">
    <source>
        <dbReference type="Pfam" id="PF20511"/>
    </source>
</evidence>
<evidence type="ECO:0000256" key="7">
    <source>
        <dbReference type="ARBA" id="ARBA00029741"/>
    </source>
</evidence>
<evidence type="ECO:0000256" key="2">
    <source>
        <dbReference type="ARBA" id="ARBA00010772"/>
    </source>
</evidence>
<dbReference type="InterPro" id="IPR001250">
    <property type="entry name" value="Man6P_Isoase-1"/>
</dbReference>
<feature type="active site" evidence="9">
    <location>
        <position position="296"/>
    </location>
</feature>
<dbReference type="CDD" id="cd07011">
    <property type="entry name" value="cupin_PMI_type_I_N"/>
    <property type="match status" value="1"/>
</dbReference>
<dbReference type="InterPro" id="IPR014710">
    <property type="entry name" value="RmlC-like_jellyroll"/>
</dbReference>
<dbReference type="GO" id="GO:0004476">
    <property type="term" value="F:mannose-6-phosphate isomerase activity"/>
    <property type="evidence" value="ECO:0007669"/>
    <property type="project" value="UniProtKB-EC"/>
</dbReference>
<dbReference type="RefSeq" id="WP_170254255.1">
    <property type="nucleotide sequence ID" value="NZ_BKAE01000006.1"/>
</dbReference>
<keyword evidence="14" id="KW-1185">Reference proteome</keyword>
<evidence type="ECO:0000256" key="4">
    <source>
        <dbReference type="ARBA" id="ARBA00022723"/>
    </source>
</evidence>
<dbReference type="GO" id="GO:0009298">
    <property type="term" value="P:GDP-mannose biosynthetic process"/>
    <property type="evidence" value="ECO:0007669"/>
    <property type="project" value="InterPro"/>
</dbReference>
<dbReference type="InterPro" id="IPR016305">
    <property type="entry name" value="Mannose-6-P_Isomerase"/>
</dbReference>
<evidence type="ECO:0000256" key="5">
    <source>
        <dbReference type="ARBA" id="ARBA00022833"/>
    </source>
</evidence>
<dbReference type="EC" id="5.3.1.8" evidence="3"/>
<evidence type="ECO:0000259" key="12">
    <source>
        <dbReference type="Pfam" id="PF21621"/>
    </source>
</evidence>
<evidence type="ECO:0000313" key="14">
    <source>
        <dbReference type="Proteomes" id="UP000199004"/>
    </source>
</evidence>
<dbReference type="PANTHER" id="PTHR10309:SF0">
    <property type="entry name" value="MANNOSE-6-PHOSPHATE ISOMERASE"/>
    <property type="match status" value="1"/>
</dbReference>
<dbReference type="GO" id="GO:0005829">
    <property type="term" value="C:cytosol"/>
    <property type="evidence" value="ECO:0007669"/>
    <property type="project" value="TreeGrafter"/>
</dbReference>
<dbReference type="InterPro" id="IPR011051">
    <property type="entry name" value="RmlC_Cupin_sf"/>
</dbReference>
<dbReference type="EMBL" id="FNIC01000003">
    <property type="protein sequence ID" value="SDN47431.1"/>
    <property type="molecule type" value="Genomic_DNA"/>
</dbReference>
<organism evidence="13 14">
    <name type="scientific">Nocardioides szechwanensis</name>
    <dbReference type="NCBI Taxonomy" id="1005944"/>
    <lineage>
        <taxon>Bacteria</taxon>
        <taxon>Bacillati</taxon>
        <taxon>Actinomycetota</taxon>
        <taxon>Actinomycetes</taxon>
        <taxon>Propionibacteriales</taxon>
        <taxon>Nocardioidaceae</taxon>
        <taxon>Nocardioides</taxon>
    </lineage>
</organism>
<evidence type="ECO:0000256" key="10">
    <source>
        <dbReference type="PIRSR" id="PIRSR001480-2"/>
    </source>
</evidence>
<dbReference type="PRINTS" id="PR00714">
    <property type="entry name" value="MAN6PISMRASE"/>
</dbReference>
<evidence type="ECO:0000256" key="8">
    <source>
        <dbReference type="ARBA" id="ARBA00030762"/>
    </source>
</evidence>
<dbReference type="SUPFAM" id="SSF51182">
    <property type="entry name" value="RmlC-like cupins"/>
    <property type="match status" value="1"/>
</dbReference>
<feature type="domain" description="Mannose-6-phosphate isomerase cupin" evidence="12">
    <location>
        <begin position="361"/>
        <end position="405"/>
    </location>
</feature>
<dbReference type="InterPro" id="IPR046457">
    <property type="entry name" value="PMI_typeI_cat"/>
</dbReference>
<feature type="binding site" evidence="10">
    <location>
        <position position="130"/>
    </location>
    <ligand>
        <name>Zn(2+)</name>
        <dbReference type="ChEBI" id="CHEBI:29105"/>
    </ligand>
</feature>
<feature type="binding site" evidence="10">
    <location>
        <position position="277"/>
    </location>
    <ligand>
        <name>Zn(2+)</name>
        <dbReference type="ChEBI" id="CHEBI:29105"/>
    </ligand>
</feature>
<dbReference type="Proteomes" id="UP000199004">
    <property type="component" value="Unassembled WGS sequence"/>
</dbReference>
<dbReference type="AlphaFoldDB" id="A0A1H0BPB3"/>
<dbReference type="InterPro" id="IPR049071">
    <property type="entry name" value="MPI_cupin_dom"/>
</dbReference>
<dbReference type="STRING" id="1005944.SAMN05192576_2193"/>
<feature type="binding site" evidence="10">
    <location>
        <position position="93"/>
    </location>
    <ligand>
        <name>Zn(2+)</name>
        <dbReference type="ChEBI" id="CHEBI:29105"/>
    </ligand>
</feature>
<protein>
    <recommendedName>
        <fullName evidence="3">mannose-6-phosphate isomerase</fullName>
        <ecNumber evidence="3">5.3.1.8</ecNumber>
    </recommendedName>
    <alternativeName>
        <fullName evidence="7">Phosphohexomutase</fullName>
    </alternativeName>
    <alternativeName>
        <fullName evidence="8">Phosphomannose isomerase</fullName>
    </alternativeName>
</protein>
<keyword evidence="6 13" id="KW-0413">Isomerase</keyword>
<evidence type="ECO:0000313" key="13">
    <source>
        <dbReference type="EMBL" id="SDN47431.1"/>
    </source>
</evidence>
<dbReference type="PANTHER" id="PTHR10309">
    <property type="entry name" value="MANNOSE-6-PHOSPHATE ISOMERASE"/>
    <property type="match status" value="1"/>
</dbReference>
<comment type="catalytic activity">
    <reaction evidence="1">
        <text>D-mannose 6-phosphate = D-fructose 6-phosphate</text>
        <dbReference type="Rhea" id="RHEA:12356"/>
        <dbReference type="ChEBI" id="CHEBI:58735"/>
        <dbReference type="ChEBI" id="CHEBI:61527"/>
        <dbReference type="EC" id="5.3.1.8"/>
    </reaction>
</comment>
<proteinExistence type="inferred from homology"/>
<evidence type="ECO:0000256" key="3">
    <source>
        <dbReference type="ARBA" id="ARBA00011956"/>
    </source>
</evidence>
<dbReference type="Gene3D" id="1.10.441.10">
    <property type="entry name" value="Phosphomannose Isomerase, domain 2"/>
    <property type="match status" value="1"/>
</dbReference>
<dbReference type="Gene3D" id="2.60.120.10">
    <property type="entry name" value="Jelly Rolls"/>
    <property type="match status" value="2"/>
</dbReference>
<dbReference type="Pfam" id="PF21621">
    <property type="entry name" value="MPI_cupin_dom"/>
    <property type="match status" value="1"/>
</dbReference>
<evidence type="ECO:0000256" key="1">
    <source>
        <dbReference type="ARBA" id="ARBA00000757"/>
    </source>
</evidence>
<keyword evidence="4 10" id="KW-0479">Metal-binding</keyword>
<feature type="domain" description="Phosphomannose isomerase type I catalytic" evidence="11">
    <location>
        <begin position="1"/>
        <end position="146"/>
    </location>
</feature>
<reference evidence="13 14" key="1">
    <citation type="submission" date="2016-10" db="EMBL/GenBank/DDBJ databases">
        <authorList>
            <person name="de Groot N.N."/>
        </authorList>
    </citation>
    <scope>NUCLEOTIDE SEQUENCE [LARGE SCALE GENOMIC DNA]</scope>
    <source>
        <strain evidence="13 14">CGMCC 1.11147</strain>
    </source>
</reference>
<dbReference type="PIRSF" id="PIRSF001480">
    <property type="entry name" value="Mannose-6-phosphate_isomerase"/>
    <property type="match status" value="1"/>
</dbReference>
<comment type="cofactor">
    <cofactor evidence="10">
        <name>Zn(2+)</name>
        <dbReference type="ChEBI" id="CHEBI:29105"/>
    </cofactor>
    <text evidence="10">Binds 1 zinc ion per subunit.</text>
</comment>
<sequence length="410" mass="44669">MFLLSNAVRDYAWGSRTRLAEFLGRTPSGRPEAELWIGAHEGDPSRLPDGTSLGEMIADAPQQLLGSRVADIFGDRLPFLMKVLAVDEPLSLQVHPSSERARSGHARENAEGIPVDAPVRSYKDQWHKPELLFALTRFEGMAGFRDVPGTVELLRLLSLPWADDLARRLEDGPPHQTLEAATTEILSLSGRGLARTLRDVGHAATHAEARGRRTDLRNRSSGRDRRLVNREAVRVFALLGGLAAKYPRDPGVLVALLLNHVVLAPGEAMFVNAGMIHAYTSGFGVEIMASSDNVLRAGLTPKHRDVAELLHVTNFTPIPPPRWQSIQRGHGFTHIEPPVSEFSLTVGRPPLRRLPASGPRLLLVLDGTVEVASERQRLTLVRGDAVFVAHEDGPFDVTGDGEIAVGSVPA</sequence>
<dbReference type="GO" id="GO:0008270">
    <property type="term" value="F:zinc ion binding"/>
    <property type="evidence" value="ECO:0007669"/>
    <property type="project" value="InterPro"/>
</dbReference>
<dbReference type="NCBIfam" id="TIGR00218">
    <property type="entry name" value="manA"/>
    <property type="match status" value="1"/>
</dbReference>
<evidence type="ECO:0000256" key="9">
    <source>
        <dbReference type="PIRSR" id="PIRSR001480-1"/>
    </source>
</evidence>
<comment type="similarity">
    <text evidence="2">Belongs to the mannose-6-phosphate isomerase type 1 family.</text>
</comment>
<name>A0A1H0BPB3_9ACTN</name>
<feature type="binding site" evidence="10">
    <location>
        <position position="95"/>
    </location>
    <ligand>
        <name>Zn(2+)</name>
        <dbReference type="ChEBI" id="CHEBI:29105"/>
    </ligand>
</feature>
<gene>
    <name evidence="13" type="ORF">SAMN05192576_2193</name>
</gene>
<keyword evidence="5 10" id="KW-0862">Zinc</keyword>
<evidence type="ECO:0000256" key="6">
    <source>
        <dbReference type="ARBA" id="ARBA00023235"/>
    </source>
</evidence>
<accession>A0A1H0BPB3</accession>
<dbReference type="Pfam" id="PF20511">
    <property type="entry name" value="PMI_typeI_cat"/>
    <property type="match status" value="1"/>
</dbReference>